<dbReference type="GO" id="GO:0005829">
    <property type="term" value="C:cytosol"/>
    <property type="evidence" value="ECO:0007669"/>
    <property type="project" value="TreeGrafter"/>
</dbReference>
<dbReference type="PROSITE" id="PS50250">
    <property type="entry name" value="PCI"/>
    <property type="match status" value="1"/>
</dbReference>
<dbReference type="InterPro" id="IPR000717">
    <property type="entry name" value="PCI_dom"/>
</dbReference>
<dbReference type="VEuPathDB" id="FungiDB:H310_05288"/>
<protein>
    <recommendedName>
        <fullName evidence="3">PCI domain-containing protein</fullName>
    </recommendedName>
</protein>
<dbReference type="GO" id="GO:0006511">
    <property type="term" value="P:ubiquitin-dependent protein catabolic process"/>
    <property type="evidence" value="ECO:0007669"/>
    <property type="project" value="TreeGrafter"/>
</dbReference>
<accession>A0A024U8Q7</accession>
<evidence type="ECO:0000256" key="2">
    <source>
        <dbReference type="ARBA" id="ARBA00022942"/>
    </source>
</evidence>
<dbReference type="EMBL" id="KI913960">
    <property type="protein sequence ID" value="ETW02801.1"/>
    <property type="molecule type" value="Genomic_DNA"/>
</dbReference>
<dbReference type="InterPro" id="IPR036390">
    <property type="entry name" value="WH_DNA-bd_sf"/>
</dbReference>
<dbReference type="PANTHER" id="PTHR10539:SF0">
    <property type="entry name" value="26S PROTEASOME NON-ATPASE REGULATORY SUBUNIT 13"/>
    <property type="match status" value="1"/>
</dbReference>
<dbReference type="STRING" id="157072.A0A024U8Q7"/>
<dbReference type="Pfam" id="PF22037">
    <property type="entry name" value="PSD13_N"/>
    <property type="match status" value="1"/>
</dbReference>
<proteinExistence type="inferred from homology"/>
<dbReference type="GeneID" id="20082338"/>
<keyword evidence="2" id="KW-0647">Proteasome</keyword>
<feature type="domain" description="PCI" evidence="3">
    <location>
        <begin position="183"/>
        <end position="353"/>
    </location>
</feature>
<dbReference type="OrthoDB" id="1093at2759"/>
<evidence type="ECO:0000259" key="3">
    <source>
        <dbReference type="PROSITE" id="PS50250"/>
    </source>
</evidence>
<organism evidence="4">
    <name type="scientific">Aphanomyces invadans</name>
    <dbReference type="NCBI Taxonomy" id="157072"/>
    <lineage>
        <taxon>Eukaryota</taxon>
        <taxon>Sar</taxon>
        <taxon>Stramenopiles</taxon>
        <taxon>Oomycota</taxon>
        <taxon>Saprolegniomycetes</taxon>
        <taxon>Saprolegniales</taxon>
        <taxon>Verrucalvaceae</taxon>
        <taxon>Aphanomyces</taxon>
    </lineage>
</organism>
<dbReference type="RefSeq" id="XP_008868185.1">
    <property type="nucleotide sequence ID" value="XM_008869963.1"/>
</dbReference>
<dbReference type="InterPro" id="IPR054179">
    <property type="entry name" value="PSD13_N"/>
</dbReference>
<dbReference type="GO" id="GO:0005634">
    <property type="term" value="C:nucleus"/>
    <property type="evidence" value="ECO:0007669"/>
    <property type="project" value="TreeGrafter"/>
</dbReference>
<sequence length="391" mass="44273">MEFLRQEETKYPALAARYARLSELFSRKLYHELTVDILAFVKDEATAIGTNWYDLYVQFISTFQDKINQLSLITICGHIAQRFADPQQAVTFLTSILTYLQTKKTKITQHTTPNPHAIESVLVCRMYTASFQVKLKQLAEVKAILADNKDAVEGLVGADPLVHAAYYRVACEYYSAVGPADKFYKSALMFLAYSLYDDIKPAERFALAVNISIAALTGEDVFNFGEVLATPILSALQGTDKEWLSDLLHAFNRGDIDQFNIIVGNHRAEYNAQPALVNKADYVKEKVALLALMVLIFHRPSQERNIPFADIATATRLPLNQVEWLTMRALSLGLIKGSIDQVDQIVSVHWVQPRVLERQQLHELQERLGGWSKKVKDTLVFVEDQTPELFQ</sequence>
<evidence type="ECO:0000256" key="1">
    <source>
        <dbReference type="ARBA" id="ARBA00006207"/>
    </source>
</evidence>
<reference evidence="4" key="1">
    <citation type="submission" date="2013-12" db="EMBL/GenBank/DDBJ databases">
        <title>The Genome Sequence of Aphanomyces invadans NJM9701.</title>
        <authorList>
            <consortium name="The Broad Institute Genomics Platform"/>
            <person name="Russ C."/>
            <person name="Tyler B."/>
            <person name="van West P."/>
            <person name="Dieguez-Uribeondo J."/>
            <person name="Young S.K."/>
            <person name="Zeng Q."/>
            <person name="Gargeya S."/>
            <person name="Fitzgerald M."/>
            <person name="Abouelleil A."/>
            <person name="Alvarado L."/>
            <person name="Chapman S.B."/>
            <person name="Gainer-Dewar J."/>
            <person name="Goldberg J."/>
            <person name="Griggs A."/>
            <person name="Gujja S."/>
            <person name="Hansen M."/>
            <person name="Howarth C."/>
            <person name="Imamovic A."/>
            <person name="Ireland A."/>
            <person name="Larimer J."/>
            <person name="McCowan C."/>
            <person name="Murphy C."/>
            <person name="Pearson M."/>
            <person name="Poon T.W."/>
            <person name="Priest M."/>
            <person name="Roberts A."/>
            <person name="Saif S."/>
            <person name="Shea T."/>
            <person name="Sykes S."/>
            <person name="Wortman J."/>
            <person name="Nusbaum C."/>
            <person name="Birren B."/>
        </authorList>
    </citation>
    <scope>NUCLEOTIDE SEQUENCE [LARGE SCALE GENOMIC DNA]</scope>
    <source>
        <strain evidence="4">NJM9701</strain>
    </source>
</reference>
<dbReference type="SMART" id="SM00088">
    <property type="entry name" value="PINT"/>
    <property type="match status" value="1"/>
</dbReference>
<dbReference type="GO" id="GO:0008541">
    <property type="term" value="C:proteasome regulatory particle, lid subcomplex"/>
    <property type="evidence" value="ECO:0007669"/>
    <property type="project" value="TreeGrafter"/>
</dbReference>
<comment type="similarity">
    <text evidence="1">Belongs to the proteasome subunit S11 family.</text>
</comment>
<gene>
    <name evidence="4" type="ORF">H310_05288</name>
</gene>
<dbReference type="InterPro" id="IPR035298">
    <property type="entry name" value="PSMD13"/>
</dbReference>
<dbReference type="GO" id="GO:0005198">
    <property type="term" value="F:structural molecule activity"/>
    <property type="evidence" value="ECO:0007669"/>
    <property type="project" value="TreeGrafter"/>
</dbReference>
<dbReference type="eggNOG" id="KOG2908">
    <property type="taxonomic scope" value="Eukaryota"/>
</dbReference>
<dbReference type="Pfam" id="PF01399">
    <property type="entry name" value="PCI"/>
    <property type="match status" value="1"/>
</dbReference>
<dbReference type="SUPFAM" id="SSF46785">
    <property type="entry name" value="Winged helix' DNA-binding domain"/>
    <property type="match status" value="1"/>
</dbReference>
<dbReference type="PANTHER" id="PTHR10539">
    <property type="entry name" value="26S PROTEASOME NON-ATPASE REGULATORY SUBUNIT 13"/>
    <property type="match status" value="1"/>
</dbReference>
<evidence type="ECO:0000313" key="4">
    <source>
        <dbReference type="EMBL" id="ETW02801.1"/>
    </source>
</evidence>
<name>A0A024U8Q7_9STRA</name>
<dbReference type="AlphaFoldDB" id="A0A024U8Q7"/>